<comment type="caution">
    <text evidence="1">The sequence shown here is derived from an EMBL/GenBank/DDBJ whole genome shotgun (WGS) entry which is preliminary data.</text>
</comment>
<protein>
    <submittedName>
        <fullName evidence="1">Uncharacterized protein</fullName>
    </submittedName>
</protein>
<gene>
    <name evidence="1" type="ORF">KCU98_g21510</name>
</gene>
<dbReference type="EMBL" id="JAHFXS010007568">
    <property type="protein sequence ID" value="KAG9925269.1"/>
    <property type="molecule type" value="Genomic_DNA"/>
</dbReference>
<feature type="non-terminal residue" evidence="1">
    <location>
        <position position="1"/>
    </location>
</feature>
<organism evidence="1 2">
    <name type="scientific">Aureobasidium melanogenum</name>
    <name type="common">Aureobasidium pullulans var. melanogenum</name>
    <dbReference type="NCBI Taxonomy" id="46634"/>
    <lineage>
        <taxon>Eukaryota</taxon>
        <taxon>Fungi</taxon>
        <taxon>Dikarya</taxon>
        <taxon>Ascomycota</taxon>
        <taxon>Pezizomycotina</taxon>
        <taxon>Dothideomycetes</taxon>
        <taxon>Dothideomycetidae</taxon>
        <taxon>Dothideales</taxon>
        <taxon>Saccotheciaceae</taxon>
        <taxon>Aureobasidium</taxon>
    </lineage>
</organism>
<reference evidence="1" key="2">
    <citation type="submission" date="2021-08" db="EMBL/GenBank/DDBJ databases">
        <authorList>
            <person name="Gostincar C."/>
            <person name="Sun X."/>
            <person name="Song Z."/>
            <person name="Gunde-Cimerman N."/>
        </authorList>
    </citation>
    <scope>NUCLEOTIDE SEQUENCE</scope>
    <source>
        <strain evidence="1">EXF-9298</strain>
    </source>
</reference>
<sequence>MLQCSQASFDTHQQNSALSGWSGDFEQNQRWFHLDINPELTVSELQGGSMNSCVDHAEDVSTLAPDWNDKAVDMIGNAGPIYSPYHDQSSLSSHDEGHHNLGLPWSEQPPVFSCNILPQRRSVCGPHSQCAPPQPLFGVTNYAARTPLQLHSERSDGPVKPDHIWNTALDACGLVTPNFAYLSTQSTHGDIRDLAPASRTNHFGPPSGLAKQSVERISNLDRDARNEYLREARRHGLSYKDTKHHGDSTEAESTLRGRHRILSKPKEMRVRNPRWNYLRLEIYQRQHQEIPELPFIQIMHTSAFTYTAARGAAQVVLSLEKQSRKIWP</sequence>
<dbReference type="AlphaFoldDB" id="A0A9P8F2I3"/>
<reference evidence="1" key="1">
    <citation type="journal article" date="2021" name="J Fungi (Basel)">
        <title>Virulence traits and population genomics of the black yeast Aureobasidium melanogenum.</title>
        <authorList>
            <person name="Cernosa A."/>
            <person name="Sun X."/>
            <person name="Gostincar C."/>
            <person name="Fang C."/>
            <person name="Gunde-Cimerman N."/>
            <person name="Song Z."/>
        </authorList>
    </citation>
    <scope>NUCLEOTIDE SEQUENCE</scope>
    <source>
        <strain evidence="1">EXF-9298</strain>
    </source>
</reference>
<keyword evidence="2" id="KW-1185">Reference proteome</keyword>
<accession>A0A9P8F2I3</accession>
<evidence type="ECO:0000313" key="2">
    <source>
        <dbReference type="Proteomes" id="UP000729357"/>
    </source>
</evidence>
<evidence type="ECO:0000313" key="1">
    <source>
        <dbReference type="EMBL" id="KAG9925269.1"/>
    </source>
</evidence>
<dbReference type="Proteomes" id="UP000729357">
    <property type="component" value="Unassembled WGS sequence"/>
</dbReference>
<name>A0A9P8F2I3_AURME</name>
<proteinExistence type="predicted"/>